<keyword evidence="2" id="KW-1185">Reference proteome</keyword>
<sequence>MAIHNGERLSAAGPINPDHGFPMWFEDGEGTRLDLALRPDPLTPAVGELPSPGAPLQFPDNFPDEAFYFAAEAELPIGGTDAVGRARVIMALEAAFGGAGSPSPGANVVFARLRVRIDDAVPGAAYVVKHPYGETDPLEADDRGRVAYTEDLGVAEGNPTAVLGSGRIAPFLKWAAGAPDGYLGDGATEREIVGSPFGYNAVRISGPRIAEGGGLPDPEAPGDPDRIWTNLFTVQGRLATRFGAAVAKASYAVKGGQVHLRVQATSVPDQSLELVAPGVRIELRGEGANYAGIAAPPGAGEAELVNVTDQPPSRWPVVFTDEVVVQSALHNLDDATLTVSAGSSDPAAALTIPALGLSVTEVPQIFAGVAAAPAVLEVKSDKGGVGSQRVELAGTPASNLGVVALAVLTSGAVVGEEVVLDGSGSRAATAFAWAQTAGQGVALTAADAATARFTPQLPGEYAFRLTVQGEGGPDIAELAVTVAPEPGPDTLQLTRAEFRTGRRQFRVEGTVTPIPNQVTILFGGAELGSAQADADGAWSVRRVMSDAEMGPAPGDEVEIRSRRAARNQQVLIRN</sequence>
<dbReference type="InterPro" id="IPR013783">
    <property type="entry name" value="Ig-like_fold"/>
</dbReference>
<protein>
    <submittedName>
        <fullName evidence="1">Uncharacterized protein</fullName>
    </submittedName>
</protein>
<reference evidence="1 2" key="1">
    <citation type="submission" date="2022-03" db="EMBL/GenBank/DDBJ databases">
        <title>Complete genome analysis of Roseomonas KG 17.1 : a prolific producer of plant growth promoters.</title>
        <authorList>
            <person name="Saadouli I."/>
            <person name="Najjari A."/>
            <person name="Mosbah A."/>
            <person name="Ouzari H.I."/>
        </authorList>
    </citation>
    <scope>NUCLEOTIDE SEQUENCE [LARGE SCALE GENOMIC DNA]</scope>
    <source>
        <strain evidence="1 2">KG17-1</strain>
    </source>
</reference>
<evidence type="ECO:0000313" key="1">
    <source>
        <dbReference type="EMBL" id="MCI0754877.1"/>
    </source>
</evidence>
<name>A0ABS9W6L6_9PROT</name>
<proteinExistence type="predicted"/>
<accession>A0ABS9W6L6</accession>
<evidence type="ECO:0000313" key="2">
    <source>
        <dbReference type="Proteomes" id="UP001201985"/>
    </source>
</evidence>
<dbReference type="Pfam" id="PF22352">
    <property type="entry name" value="K319L-like_PKD"/>
    <property type="match status" value="1"/>
</dbReference>
<dbReference type="RefSeq" id="WP_120010107.1">
    <property type="nucleotide sequence ID" value="NZ_JALBUU010000016.1"/>
</dbReference>
<comment type="caution">
    <text evidence="1">The sequence shown here is derived from an EMBL/GenBank/DDBJ whole genome shotgun (WGS) entry which is preliminary data.</text>
</comment>
<dbReference type="EMBL" id="JALBUU010000016">
    <property type="protein sequence ID" value="MCI0754877.1"/>
    <property type="molecule type" value="Genomic_DNA"/>
</dbReference>
<dbReference type="Gene3D" id="2.60.40.10">
    <property type="entry name" value="Immunoglobulins"/>
    <property type="match status" value="1"/>
</dbReference>
<organism evidence="1 2">
    <name type="scientific">Teichococcus vastitatis</name>
    <dbReference type="NCBI Taxonomy" id="2307076"/>
    <lineage>
        <taxon>Bacteria</taxon>
        <taxon>Pseudomonadati</taxon>
        <taxon>Pseudomonadota</taxon>
        <taxon>Alphaproteobacteria</taxon>
        <taxon>Acetobacterales</taxon>
        <taxon>Roseomonadaceae</taxon>
        <taxon>Roseomonas</taxon>
    </lineage>
</organism>
<gene>
    <name evidence="1" type="ORF">MON41_14165</name>
</gene>
<dbReference type="Proteomes" id="UP001201985">
    <property type="component" value="Unassembled WGS sequence"/>
</dbReference>